<organism evidence="11 12">
    <name type="scientific">Oscillatoria acuminata PCC 6304</name>
    <dbReference type="NCBI Taxonomy" id="56110"/>
    <lineage>
        <taxon>Bacteria</taxon>
        <taxon>Bacillati</taxon>
        <taxon>Cyanobacteriota</taxon>
        <taxon>Cyanophyceae</taxon>
        <taxon>Oscillatoriophycideae</taxon>
        <taxon>Oscillatoriales</taxon>
        <taxon>Oscillatoriaceae</taxon>
        <taxon>Oscillatoria</taxon>
    </lineage>
</organism>
<dbReference type="InterPro" id="IPR000209">
    <property type="entry name" value="Peptidase_S8/S53_dom"/>
</dbReference>
<dbReference type="PROSITE" id="PS51829">
    <property type="entry name" value="P_HOMO_B"/>
    <property type="match status" value="1"/>
</dbReference>
<dbReference type="Pfam" id="PF01483">
    <property type="entry name" value="P_proprotein"/>
    <property type="match status" value="2"/>
</dbReference>
<dbReference type="AlphaFoldDB" id="K9TME7"/>
<dbReference type="InterPro" id="IPR015500">
    <property type="entry name" value="Peptidase_S8_subtilisin-rel"/>
</dbReference>
<dbReference type="InterPro" id="IPR018511">
    <property type="entry name" value="Hemolysin-typ_Ca-bd_CS"/>
</dbReference>
<dbReference type="OrthoDB" id="1676884at2"/>
<dbReference type="PROSITE" id="PS00138">
    <property type="entry name" value="SUBTILASE_SER"/>
    <property type="match status" value="1"/>
</dbReference>
<feature type="active site" description="Charge relay system" evidence="7 8">
    <location>
        <position position="50"/>
    </location>
</feature>
<keyword evidence="5 8" id="KW-0720">Serine protease</keyword>
<dbReference type="PRINTS" id="PR00313">
    <property type="entry name" value="CABNDNGRPT"/>
</dbReference>
<dbReference type="PRINTS" id="PR00723">
    <property type="entry name" value="SUBTILISIN"/>
</dbReference>
<dbReference type="InterPro" id="IPR023828">
    <property type="entry name" value="Peptidase_S8_Ser-AS"/>
</dbReference>
<dbReference type="InterPro" id="IPR001343">
    <property type="entry name" value="Hemolysn_Ca-bd"/>
</dbReference>
<dbReference type="eggNOG" id="COG4935">
    <property type="taxonomic scope" value="Bacteria"/>
</dbReference>
<dbReference type="SUPFAM" id="SSF49785">
    <property type="entry name" value="Galactose-binding domain-like"/>
    <property type="match status" value="1"/>
</dbReference>
<feature type="active site" description="Charge relay system" evidence="7 8">
    <location>
        <position position="282"/>
    </location>
</feature>
<dbReference type="GO" id="GO:0016485">
    <property type="term" value="P:protein processing"/>
    <property type="evidence" value="ECO:0007669"/>
    <property type="project" value="TreeGrafter"/>
</dbReference>
<gene>
    <name evidence="11" type="ORF">Oscil6304_4052</name>
</gene>
<dbReference type="Gene3D" id="3.40.50.200">
    <property type="entry name" value="Peptidase S8/S53 domain"/>
    <property type="match status" value="1"/>
</dbReference>
<dbReference type="KEGG" id="oac:Oscil6304_4052"/>
<dbReference type="InterPro" id="IPR023827">
    <property type="entry name" value="Peptidase_S8_Asp-AS"/>
</dbReference>
<accession>K9TME7</accession>
<evidence type="ECO:0000313" key="11">
    <source>
        <dbReference type="EMBL" id="AFY83583.1"/>
    </source>
</evidence>
<evidence type="ECO:0000256" key="9">
    <source>
        <dbReference type="SAM" id="MobiDB-lite"/>
    </source>
</evidence>
<keyword evidence="12" id="KW-1185">Reference proteome</keyword>
<dbReference type="InterPro" id="IPR036852">
    <property type="entry name" value="Peptidase_S8/S53_dom_sf"/>
</dbReference>
<evidence type="ECO:0000256" key="4">
    <source>
        <dbReference type="ARBA" id="ARBA00022801"/>
    </source>
</evidence>
<evidence type="ECO:0000256" key="7">
    <source>
        <dbReference type="PIRSR" id="PIRSR615500-1"/>
    </source>
</evidence>
<protein>
    <submittedName>
        <fullName evidence="11">Regulatory P domain of subtilisin-like proprotein convertases</fullName>
    </submittedName>
</protein>
<evidence type="ECO:0000256" key="8">
    <source>
        <dbReference type="PROSITE-ProRule" id="PRU01240"/>
    </source>
</evidence>
<evidence type="ECO:0000256" key="1">
    <source>
        <dbReference type="ARBA" id="ARBA00005325"/>
    </source>
</evidence>
<keyword evidence="3" id="KW-0732">Signal</keyword>
<keyword evidence="2 8" id="KW-0645">Protease</keyword>
<dbReference type="PANTHER" id="PTHR42884:SF14">
    <property type="entry name" value="NEUROENDOCRINE CONVERTASE 1"/>
    <property type="match status" value="1"/>
</dbReference>
<dbReference type="PROSITE" id="PS00330">
    <property type="entry name" value="HEMOLYSIN_CALCIUM"/>
    <property type="match status" value="5"/>
</dbReference>
<dbReference type="PROSITE" id="PS00136">
    <property type="entry name" value="SUBTILASE_ASP"/>
    <property type="match status" value="1"/>
</dbReference>
<dbReference type="EMBL" id="CP003607">
    <property type="protein sequence ID" value="AFY83583.1"/>
    <property type="molecule type" value="Genomic_DNA"/>
</dbReference>
<evidence type="ECO:0000259" key="10">
    <source>
        <dbReference type="PROSITE" id="PS51829"/>
    </source>
</evidence>
<dbReference type="PROSITE" id="PS51892">
    <property type="entry name" value="SUBTILASE"/>
    <property type="match status" value="1"/>
</dbReference>
<dbReference type="PROSITE" id="PS00137">
    <property type="entry name" value="SUBTILASE_HIS"/>
    <property type="match status" value="1"/>
</dbReference>
<dbReference type="InterPro" id="IPR011049">
    <property type="entry name" value="Serralysin-like_metalloprot_C"/>
</dbReference>
<dbReference type="GO" id="GO:0005509">
    <property type="term" value="F:calcium ion binding"/>
    <property type="evidence" value="ECO:0007669"/>
    <property type="project" value="InterPro"/>
</dbReference>
<dbReference type="Pfam" id="PF00353">
    <property type="entry name" value="HemolysinCabind"/>
    <property type="match status" value="4"/>
</dbReference>
<evidence type="ECO:0000256" key="5">
    <source>
        <dbReference type="ARBA" id="ARBA00022825"/>
    </source>
</evidence>
<dbReference type="Proteomes" id="UP000010367">
    <property type="component" value="Chromosome"/>
</dbReference>
<sequence length="1088" mass="114667">MAKLPTDPLFSQQWYLYNTGQGGRTPGIDLNVVDVWEEYTGKGVTIGVLDDGVDDEHEDLADNYNSQPTGLTPDYNPAEGKPQEPGLEGDNHGTAVAGIIAGVANNGTGIAGVAYNAQITGFRYADITDTDVSPIARQAAFDISNNSWGGVNPFETNFNLPTDRIAQQALESAITNGRNGLGTIFVWAAGNERKEGVNANYRNYENSRYAIAVAAINGNGIYAPYSVPGANLLVSAFGDEDPNTGSGTILTTDRMGNAGYNAPGVEGEVDNFNYTGTFNGTSSATPMVSGVVALILEANPNLGYRDVQEILAYSARQNDRTEADWSFNGARNWNGGGLHINHNYGFGLVDTHAAVRLAESWMLESTKANERQVSGSSSIPVQIVDQGEITDTITLSSDLTIDYAEIDLDISHTAIEDLSITLTSPDGTESLLFDGIQLQETGQILVGSDDEGDKKYESFSSFRQNPRGFTDDEDLIALGESYQQGIKFTFSSTFNWGEIGTGDWKLTVKDTQEEDIGTLNSWNLRLFGDEMTTDNFYIYTNEFGQLNDVSRQTLTDSEGIDTINAAAIRSDLVLDLTQGSASTLASKPLTIAENTVIENAIAGDGNDNITGNDADNQLMGGRGNDTLVGGAGNDSLVGDLGNDSLVGGAGDDTLVGGPGANILQGDAGNDVYVIAVETAAGNQIEDSDGEDTFSTVIPLSLTTLTTGTLGFGREGTTLVLDLNQDGIVNLDDDLAILNFFADEIGNAPGTGLIENWPDFSGDDILTLFAPPPPANPVVVSEDPILPQSLPDSSSDSSSGSPDTSSGDRLNIPPIILGEPTPNTVTTTLTGSNEDDVIFGTDAAEAIASFGGNDFLYGREGDDNLYGGEGNDLLHGNQGNDFLDGGAGDDWIHGGQGNDAILGNEGNDVLFGDLGNDLIFGGNDNDFLNGNQGDDSLDAGAGTDTLHGGQGNDILIGGSGNDFLYGDKGDDTLVGVDTRSATPGQGEIDFLTGGEGSDLFVLGDSTRVYYDGDSNGGYAILTDFNAVQDRIQLKGSAANYLLFSYVDEGSNLPRTDIYLDKPGTETDDLIAVIQGVSDLSLQGNYFNFV</sequence>
<comment type="similarity">
    <text evidence="1">Belongs to the peptidase S8 family. Furin subfamily.</text>
</comment>
<dbReference type="SUPFAM" id="SSF52743">
    <property type="entry name" value="Subtilisin-like"/>
    <property type="match status" value="1"/>
</dbReference>
<feature type="compositionally biased region" description="Low complexity" evidence="9">
    <location>
        <begin position="788"/>
        <end position="807"/>
    </location>
</feature>
<dbReference type="PANTHER" id="PTHR42884">
    <property type="entry name" value="PROPROTEIN CONVERTASE SUBTILISIN/KEXIN-RELATED"/>
    <property type="match status" value="1"/>
</dbReference>
<dbReference type="RefSeq" id="WP_015150207.1">
    <property type="nucleotide sequence ID" value="NC_019693.1"/>
</dbReference>
<dbReference type="eggNOG" id="COG1404">
    <property type="taxonomic scope" value="Bacteria"/>
</dbReference>
<dbReference type="Gene3D" id="2.150.10.10">
    <property type="entry name" value="Serralysin-like metalloprotease, C-terminal"/>
    <property type="match status" value="3"/>
</dbReference>
<dbReference type="InterPro" id="IPR022398">
    <property type="entry name" value="Peptidase_S8_His-AS"/>
</dbReference>
<evidence type="ECO:0000256" key="6">
    <source>
        <dbReference type="ARBA" id="ARBA00022837"/>
    </source>
</evidence>
<dbReference type="GO" id="GO:0012505">
    <property type="term" value="C:endomembrane system"/>
    <property type="evidence" value="ECO:0007669"/>
    <property type="project" value="UniProtKB-ARBA"/>
</dbReference>
<dbReference type="STRING" id="56110.Oscil6304_4052"/>
<dbReference type="HOGENOM" id="CLU_009911_0_0_3"/>
<evidence type="ECO:0000256" key="2">
    <source>
        <dbReference type="ARBA" id="ARBA00022670"/>
    </source>
</evidence>
<name>K9TME7_9CYAN</name>
<dbReference type="Pfam" id="PF00082">
    <property type="entry name" value="Peptidase_S8"/>
    <property type="match status" value="1"/>
</dbReference>
<dbReference type="GO" id="GO:0005737">
    <property type="term" value="C:cytoplasm"/>
    <property type="evidence" value="ECO:0007669"/>
    <property type="project" value="UniProtKB-ARBA"/>
</dbReference>
<dbReference type="SUPFAM" id="SSF51120">
    <property type="entry name" value="beta-Roll"/>
    <property type="match status" value="3"/>
</dbReference>
<keyword evidence="6" id="KW-0106">Calcium</keyword>
<dbReference type="InterPro" id="IPR034182">
    <property type="entry name" value="Kexin/furin"/>
</dbReference>
<evidence type="ECO:0000313" key="12">
    <source>
        <dbReference type="Proteomes" id="UP000010367"/>
    </source>
</evidence>
<reference evidence="11 12" key="1">
    <citation type="submission" date="2012-06" db="EMBL/GenBank/DDBJ databases">
        <title>Finished chromosome of genome of Oscillatoria acuminata PCC 6304.</title>
        <authorList>
            <consortium name="US DOE Joint Genome Institute"/>
            <person name="Gugger M."/>
            <person name="Coursin T."/>
            <person name="Rippka R."/>
            <person name="Tandeau De Marsac N."/>
            <person name="Huntemann M."/>
            <person name="Wei C.-L."/>
            <person name="Han J."/>
            <person name="Detter J.C."/>
            <person name="Han C."/>
            <person name="Tapia R."/>
            <person name="Davenport K."/>
            <person name="Daligault H."/>
            <person name="Erkkila T."/>
            <person name="Gu W."/>
            <person name="Munk A.C.C."/>
            <person name="Teshima H."/>
            <person name="Xu Y."/>
            <person name="Chain P."/>
            <person name="Chen A."/>
            <person name="Krypides N."/>
            <person name="Mavromatis K."/>
            <person name="Markowitz V."/>
            <person name="Szeto E."/>
            <person name="Ivanova N."/>
            <person name="Mikhailova N."/>
            <person name="Ovchinnikova G."/>
            <person name="Pagani I."/>
            <person name="Pati A."/>
            <person name="Goodwin L."/>
            <person name="Peters L."/>
            <person name="Pitluck S."/>
            <person name="Woyke T."/>
            <person name="Kerfeld C."/>
        </authorList>
    </citation>
    <scope>NUCLEOTIDE SEQUENCE [LARGE SCALE GENOMIC DNA]</scope>
    <source>
        <strain evidence="11 12">PCC 6304</strain>
    </source>
</reference>
<dbReference type="InterPro" id="IPR008979">
    <property type="entry name" value="Galactose-bd-like_sf"/>
</dbReference>
<feature type="active site" description="Charge relay system" evidence="7 8">
    <location>
        <position position="92"/>
    </location>
</feature>
<dbReference type="Gene3D" id="2.60.120.260">
    <property type="entry name" value="Galactose-binding domain-like"/>
    <property type="match status" value="1"/>
</dbReference>
<proteinExistence type="inferred from homology"/>
<dbReference type="eggNOG" id="COG2931">
    <property type="taxonomic scope" value="Bacteria"/>
</dbReference>
<dbReference type="InterPro" id="IPR002884">
    <property type="entry name" value="P_dom"/>
</dbReference>
<dbReference type="GO" id="GO:0004252">
    <property type="term" value="F:serine-type endopeptidase activity"/>
    <property type="evidence" value="ECO:0007669"/>
    <property type="project" value="UniProtKB-UniRule"/>
</dbReference>
<dbReference type="GO" id="GO:0016020">
    <property type="term" value="C:membrane"/>
    <property type="evidence" value="ECO:0007669"/>
    <property type="project" value="TreeGrafter"/>
</dbReference>
<evidence type="ECO:0000256" key="3">
    <source>
        <dbReference type="ARBA" id="ARBA00022729"/>
    </source>
</evidence>
<keyword evidence="4 8" id="KW-0378">Hydrolase</keyword>
<dbReference type="PATRIC" id="fig|56110.3.peg.4905"/>
<dbReference type="CDD" id="cd04059">
    <property type="entry name" value="Peptidases_S8_Protein_convertases_Kexins_Furin-like"/>
    <property type="match status" value="1"/>
</dbReference>
<feature type="region of interest" description="Disordered" evidence="9">
    <location>
        <begin position="775"/>
        <end position="822"/>
    </location>
</feature>
<feature type="domain" description="P/Homo B" evidence="10">
    <location>
        <begin position="368"/>
        <end position="532"/>
    </location>
</feature>
<feature type="region of interest" description="Disordered" evidence="9">
    <location>
        <begin position="60"/>
        <end position="91"/>
    </location>
</feature>
<dbReference type="InParanoid" id="K9TME7"/>